<proteinExistence type="predicted"/>
<accession>A0ABT4VH24</accession>
<dbReference type="Pfam" id="PF01734">
    <property type="entry name" value="Patatin"/>
    <property type="match status" value="1"/>
</dbReference>
<evidence type="ECO:0000313" key="8">
    <source>
        <dbReference type="Proteomes" id="UP001148313"/>
    </source>
</evidence>
<feature type="domain" description="PNPLA" evidence="6">
    <location>
        <begin position="66"/>
        <end position="256"/>
    </location>
</feature>
<dbReference type="PANTHER" id="PTHR24185">
    <property type="entry name" value="CALCIUM-INDEPENDENT PHOSPHOLIPASE A2-GAMMA"/>
    <property type="match status" value="1"/>
</dbReference>
<feature type="active site" description="Proton acceptor" evidence="4">
    <location>
        <position position="243"/>
    </location>
</feature>
<dbReference type="PANTHER" id="PTHR24185:SF1">
    <property type="entry name" value="CALCIUM-INDEPENDENT PHOSPHOLIPASE A2-GAMMA"/>
    <property type="match status" value="1"/>
</dbReference>
<evidence type="ECO:0000313" key="7">
    <source>
        <dbReference type="EMBL" id="MDA4843994.1"/>
    </source>
</evidence>
<dbReference type="InterPro" id="IPR002641">
    <property type="entry name" value="PNPLA_dom"/>
</dbReference>
<feature type="short sequence motif" description="GXGXXG" evidence="4">
    <location>
        <begin position="70"/>
        <end position="75"/>
    </location>
</feature>
<keyword evidence="2 4" id="KW-0442">Lipid degradation</keyword>
<keyword evidence="5" id="KW-1133">Transmembrane helix</keyword>
<dbReference type="SUPFAM" id="SSF52151">
    <property type="entry name" value="FabD/lysophospholipase-like"/>
    <property type="match status" value="1"/>
</dbReference>
<feature type="short sequence motif" description="GXSXG" evidence="4">
    <location>
        <begin position="102"/>
        <end position="106"/>
    </location>
</feature>
<keyword evidence="1 4" id="KW-0378">Hydrolase</keyword>
<evidence type="ECO:0000256" key="4">
    <source>
        <dbReference type="PROSITE-ProRule" id="PRU01161"/>
    </source>
</evidence>
<dbReference type="PROSITE" id="PS51635">
    <property type="entry name" value="PNPLA"/>
    <property type="match status" value="1"/>
</dbReference>
<keyword evidence="5" id="KW-0472">Membrane</keyword>
<organism evidence="7 8">
    <name type="scientific">Hoeflea poritis</name>
    <dbReference type="NCBI Taxonomy" id="2993659"/>
    <lineage>
        <taxon>Bacteria</taxon>
        <taxon>Pseudomonadati</taxon>
        <taxon>Pseudomonadota</taxon>
        <taxon>Alphaproteobacteria</taxon>
        <taxon>Hyphomicrobiales</taxon>
        <taxon>Rhizobiaceae</taxon>
        <taxon>Hoeflea</taxon>
    </lineage>
</organism>
<comment type="caution">
    <text evidence="7">The sequence shown here is derived from an EMBL/GenBank/DDBJ whole genome shotgun (WGS) entry which is preliminary data.</text>
</comment>
<evidence type="ECO:0000256" key="5">
    <source>
        <dbReference type="SAM" id="Phobius"/>
    </source>
</evidence>
<feature type="transmembrane region" description="Helical" evidence="5">
    <location>
        <begin position="7"/>
        <end position="29"/>
    </location>
</feature>
<protein>
    <submittedName>
        <fullName evidence="7">Patatin-like phospholipase family protein</fullName>
    </submittedName>
</protein>
<keyword evidence="5" id="KW-0812">Transmembrane</keyword>
<feature type="active site" description="Nucleophile" evidence="4">
    <location>
        <position position="104"/>
    </location>
</feature>
<dbReference type="InterPro" id="IPR016035">
    <property type="entry name" value="Acyl_Trfase/lysoPLipase"/>
</dbReference>
<reference evidence="7" key="1">
    <citation type="submission" date="2022-11" db="EMBL/GenBank/DDBJ databases">
        <title>Hoeflea poritis sp. nov., isolated from scleractinian coral Porites lutea.</title>
        <authorList>
            <person name="Zhang G."/>
            <person name="Wei Q."/>
            <person name="Cai L."/>
        </authorList>
    </citation>
    <scope>NUCLEOTIDE SEQUENCE</scope>
    <source>
        <strain evidence="7">E7-10</strain>
    </source>
</reference>
<dbReference type="Proteomes" id="UP001148313">
    <property type="component" value="Unassembled WGS sequence"/>
</dbReference>
<dbReference type="Gene3D" id="3.40.1090.10">
    <property type="entry name" value="Cytosolic phospholipase A2 catalytic domain"/>
    <property type="match status" value="1"/>
</dbReference>
<evidence type="ECO:0000256" key="2">
    <source>
        <dbReference type="ARBA" id="ARBA00022963"/>
    </source>
</evidence>
<dbReference type="EMBL" id="JAPJZH010000001">
    <property type="protein sequence ID" value="MDA4843994.1"/>
    <property type="molecule type" value="Genomic_DNA"/>
</dbReference>
<comment type="caution">
    <text evidence="4">Lacks conserved residue(s) required for the propagation of feature annotation.</text>
</comment>
<evidence type="ECO:0000259" key="6">
    <source>
        <dbReference type="PROSITE" id="PS51635"/>
    </source>
</evidence>
<gene>
    <name evidence="7" type="ORF">OOZ53_01475</name>
</gene>
<dbReference type="RefSeq" id="WP_271087512.1">
    <property type="nucleotide sequence ID" value="NZ_JAPJZH010000001.1"/>
</dbReference>
<name>A0ABT4VH24_9HYPH</name>
<evidence type="ECO:0000256" key="3">
    <source>
        <dbReference type="ARBA" id="ARBA00023098"/>
    </source>
</evidence>
<keyword evidence="3 4" id="KW-0443">Lipid metabolism</keyword>
<evidence type="ECO:0000256" key="1">
    <source>
        <dbReference type="ARBA" id="ARBA00022801"/>
    </source>
</evidence>
<keyword evidence="8" id="KW-1185">Reference proteome</keyword>
<sequence>MRRLIRFITTIFGLLALAAILFVVVAYVYSRHLAEYEYELAAWPAESTFHDPLKVETAVPHRARILAIEGGGLDGLADLEVLKAIEQRSGKRIYELFDFVAGASTGAIISTLLLNPDAETGQPMTADEAIEAYEKFAGQVFTGPRHHTILTGFGMFGPMLTNKGRIETAQEVFGTARFRDFLRPAMFPAYSQRTSGLKVFRNWNREEANLYLWPLITAVTSVPTIFPAVILSGDKHGDYFYGDPGLILNAPGDVAYIHARKHLPEATEFVVVALGTTRDFSITEDIGIKGGMLQWFTPAFRLVYRGETTVSRGALEQHETFDSDIDINLTVLSPAIPPDNSAFDPSPENIANIRKAGRDFVRDNTDGIDKLIGELSGSSSKGGRL</sequence>